<feature type="domain" description="DUF7702" evidence="2">
    <location>
        <begin position="2"/>
        <end position="129"/>
    </location>
</feature>
<organism evidence="3 4">
    <name type="scientific">Sphaerobolus stellatus (strain SS14)</name>
    <dbReference type="NCBI Taxonomy" id="990650"/>
    <lineage>
        <taxon>Eukaryota</taxon>
        <taxon>Fungi</taxon>
        <taxon>Dikarya</taxon>
        <taxon>Basidiomycota</taxon>
        <taxon>Agaricomycotina</taxon>
        <taxon>Agaricomycetes</taxon>
        <taxon>Phallomycetidae</taxon>
        <taxon>Geastrales</taxon>
        <taxon>Sphaerobolaceae</taxon>
        <taxon>Sphaerobolus</taxon>
    </lineage>
</organism>
<keyword evidence="4" id="KW-1185">Reference proteome</keyword>
<dbReference type="AlphaFoldDB" id="A0A0C9VS40"/>
<dbReference type="InterPro" id="IPR056119">
    <property type="entry name" value="DUF7702"/>
</dbReference>
<name>A0A0C9VS40_SPHS4</name>
<sequence>MILGGIGQSMIDTWSIVTDLGHKLTRAGLVLFTDAYVITVVLHMFMLKGRPRAQISYKTYFALSAALLLLSVRLTYQWLNEFVGPQGWSINWDDDWHWSTANRNWPLSLVMSGIVEWMAVFIYLILGYIAPSSKYDVEEFEEYEETGKWKIVEL</sequence>
<feature type="transmembrane region" description="Helical" evidence="1">
    <location>
        <begin position="59"/>
        <end position="79"/>
    </location>
</feature>
<evidence type="ECO:0000259" key="2">
    <source>
        <dbReference type="Pfam" id="PF24800"/>
    </source>
</evidence>
<keyword evidence="1" id="KW-0472">Membrane</keyword>
<feature type="transmembrane region" description="Helical" evidence="1">
    <location>
        <begin position="105"/>
        <end position="126"/>
    </location>
</feature>
<proteinExistence type="predicted"/>
<evidence type="ECO:0000313" key="4">
    <source>
        <dbReference type="Proteomes" id="UP000054279"/>
    </source>
</evidence>
<dbReference type="Pfam" id="PF24800">
    <property type="entry name" value="DUF7702"/>
    <property type="match status" value="1"/>
</dbReference>
<evidence type="ECO:0000256" key="1">
    <source>
        <dbReference type="SAM" id="Phobius"/>
    </source>
</evidence>
<protein>
    <recommendedName>
        <fullName evidence="2">DUF7702 domain-containing protein</fullName>
    </recommendedName>
</protein>
<gene>
    <name evidence="3" type="ORF">M422DRAFT_780379</name>
</gene>
<keyword evidence="1" id="KW-1133">Transmembrane helix</keyword>
<dbReference type="EMBL" id="KN837138">
    <property type="protein sequence ID" value="KIJ41220.1"/>
    <property type="molecule type" value="Genomic_DNA"/>
</dbReference>
<evidence type="ECO:0000313" key="3">
    <source>
        <dbReference type="EMBL" id="KIJ41220.1"/>
    </source>
</evidence>
<accession>A0A0C9VS40</accession>
<reference evidence="3 4" key="1">
    <citation type="submission" date="2014-06" db="EMBL/GenBank/DDBJ databases">
        <title>Evolutionary Origins and Diversification of the Mycorrhizal Mutualists.</title>
        <authorList>
            <consortium name="DOE Joint Genome Institute"/>
            <consortium name="Mycorrhizal Genomics Consortium"/>
            <person name="Kohler A."/>
            <person name="Kuo A."/>
            <person name="Nagy L.G."/>
            <person name="Floudas D."/>
            <person name="Copeland A."/>
            <person name="Barry K.W."/>
            <person name="Cichocki N."/>
            <person name="Veneault-Fourrey C."/>
            <person name="LaButti K."/>
            <person name="Lindquist E.A."/>
            <person name="Lipzen A."/>
            <person name="Lundell T."/>
            <person name="Morin E."/>
            <person name="Murat C."/>
            <person name="Riley R."/>
            <person name="Ohm R."/>
            <person name="Sun H."/>
            <person name="Tunlid A."/>
            <person name="Henrissat B."/>
            <person name="Grigoriev I.V."/>
            <person name="Hibbett D.S."/>
            <person name="Martin F."/>
        </authorList>
    </citation>
    <scope>NUCLEOTIDE SEQUENCE [LARGE SCALE GENOMIC DNA]</scope>
    <source>
        <strain evidence="3 4">SS14</strain>
    </source>
</reference>
<feature type="transmembrane region" description="Helical" evidence="1">
    <location>
        <begin position="27"/>
        <end position="47"/>
    </location>
</feature>
<keyword evidence="1" id="KW-0812">Transmembrane</keyword>
<dbReference type="Proteomes" id="UP000054279">
    <property type="component" value="Unassembled WGS sequence"/>
</dbReference>
<dbReference type="HOGENOM" id="CLU_1705379_0_0_1"/>